<dbReference type="RefSeq" id="WP_221483587.1">
    <property type="nucleotide sequence ID" value="NZ_JACHMO010000001.1"/>
</dbReference>
<comment type="caution">
    <text evidence="1">The sequence shown here is derived from an EMBL/GenBank/DDBJ whole genome shotgun (WGS) entry which is preliminary data.</text>
</comment>
<accession>A0A7W9M1T3</accession>
<dbReference type="NCBIfam" id="NF033179">
    <property type="entry name" value="TnsA_like_Actin"/>
    <property type="match status" value="1"/>
</dbReference>
<dbReference type="AlphaFoldDB" id="A0A7W9M1T3"/>
<evidence type="ECO:0008006" key="3">
    <source>
        <dbReference type="Google" id="ProtNLM"/>
    </source>
</evidence>
<dbReference type="InterPro" id="IPR048000">
    <property type="entry name" value="TnsA-like"/>
</dbReference>
<evidence type="ECO:0000313" key="1">
    <source>
        <dbReference type="EMBL" id="MBB5804329.1"/>
    </source>
</evidence>
<organism evidence="1 2">
    <name type="scientific">Saccharothrix ecbatanensis</name>
    <dbReference type="NCBI Taxonomy" id="1105145"/>
    <lineage>
        <taxon>Bacteria</taxon>
        <taxon>Bacillati</taxon>
        <taxon>Actinomycetota</taxon>
        <taxon>Actinomycetes</taxon>
        <taxon>Pseudonocardiales</taxon>
        <taxon>Pseudonocardiaceae</taxon>
        <taxon>Saccharothrix</taxon>
    </lineage>
</organism>
<dbReference type="Proteomes" id="UP000552097">
    <property type="component" value="Unassembled WGS sequence"/>
</dbReference>
<reference evidence="1 2" key="1">
    <citation type="submission" date="2020-08" db="EMBL/GenBank/DDBJ databases">
        <title>Sequencing the genomes of 1000 actinobacteria strains.</title>
        <authorList>
            <person name="Klenk H.-P."/>
        </authorList>
    </citation>
    <scope>NUCLEOTIDE SEQUENCE [LARGE SCALE GENOMIC DNA]</scope>
    <source>
        <strain evidence="1 2">DSM 45486</strain>
    </source>
</reference>
<proteinExistence type="predicted"/>
<gene>
    <name evidence="1" type="ORF">F4560_004097</name>
</gene>
<evidence type="ECO:0000313" key="2">
    <source>
        <dbReference type="Proteomes" id="UP000552097"/>
    </source>
</evidence>
<protein>
    <recommendedName>
        <fullName evidence="3">TnsA endonuclease-like protein</fullName>
    </recommendedName>
</protein>
<keyword evidence="2" id="KW-1185">Reference proteome</keyword>
<dbReference type="EMBL" id="JACHMO010000001">
    <property type="protein sequence ID" value="MBB5804329.1"/>
    <property type="molecule type" value="Genomic_DNA"/>
</dbReference>
<name>A0A7W9M1T3_9PSEU</name>
<sequence>MADRHDRHPDRLRVLARTGQAGPARLRAQHRRYRLTAVLAVLDHPEGKPRSHAPDYFARLTDGTALVLDCRPLNRIKPRDQAAFDAARTACAQLGRRYEVGGAPLETLLANLRWLAGYRHPRHHVPDTAAALRAAFAVPTGLLNGAEQVGDPIAVLPVLYHLLWRQRLCTELDRPLHPDAVVTTAAA</sequence>